<proteinExistence type="predicted"/>
<feature type="chain" id="PRO_5036698952" description="CHRD domain-containing protein" evidence="2">
    <location>
        <begin position="31"/>
        <end position="289"/>
    </location>
</feature>
<evidence type="ECO:0000256" key="2">
    <source>
        <dbReference type="SAM" id="SignalP"/>
    </source>
</evidence>
<keyword evidence="4" id="KW-1185">Reference proteome</keyword>
<evidence type="ECO:0000313" key="4">
    <source>
        <dbReference type="Proteomes" id="UP000636793"/>
    </source>
</evidence>
<organism evidence="3 4">
    <name type="scientific">Flexivirga endophytica</name>
    <dbReference type="NCBI Taxonomy" id="1849103"/>
    <lineage>
        <taxon>Bacteria</taxon>
        <taxon>Bacillati</taxon>
        <taxon>Actinomycetota</taxon>
        <taxon>Actinomycetes</taxon>
        <taxon>Micrococcales</taxon>
        <taxon>Dermacoccaceae</taxon>
        <taxon>Flexivirga</taxon>
    </lineage>
</organism>
<evidence type="ECO:0008006" key="5">
    <source>
        <dbReference type="Google" id="ProtNLM"/>
    </source>
</evidence>
<dbReference type="AlphaFoldDB" id="A0A916T6Y5"/>
<dbReference type="RefSeq" id="WP_188837106.1">
    <property type="nucleotide sequence ID" value="NZ_BMHI01000003.1"/>
</dbReference>
<name>A0A916T6Y5_9MICO</name>
<dbReference type="EMBL" id="BMHI01000003">
    <property type="protein sequence ID" value="GGB31483.1"/>
    <property type="molecule type" value="Genomic_DNA"/>
</dbReference>
<feature type="signal peptide" evidence="2">
    <location>
        <begin position="1"/>
        <end position="30"/>
    </location>
</feature>
<keyword evidence="1" id="KW-0812">Transmembrane</keyword>
<sequence>MQTKKKLMLSAVPALACVTALGLGAPAAHAAGDSGGTTYQAKLAPVALNTPSGAASGSVWLTLDGDQLTVNEKVSGLATNLPKDKKTLDALGIPTAFAGAPFPHVQHIHIAGGGSCPTTGADTNGDGVISTVEGQPAYGKIGTTFSTKGATDASTATDVTKAPGGGSFTYKRTFTVNADTLAALKNNTAVVVVHGLNPANAPKASLSTPNSLGVTLPGASKKLALIGTAPALCGKLEAAQMNTVPSGGVQTGGGSTSGTQDMGLFYGAGALVLGAGAVLGMRRRFGKQH</sequence>
<dbReference type="Proteomes" id="UP000636793">
    <property type="component" value="Unassembled WGS sequence"/>
</dbReference>
<keyword evidence="2" id="KW-0732">Signal</keyword>
<gene>
    <name evidence="3" type="ORF">GCM10011492_22630</name>
</gene>
<keyword evidence="1" id="KW-0472">Membrane</keyword>
<reference evidence="3" key="2">
    <citation type="submission" date="2020-09" db="EMBL/GenBank/DDBJ databases">
        <authorList>
            <person name="Sun Q."/>
            <person name="Zhou Y."/>
        </authorList>
    </citation>
    <scope>NUCLEOTIDE SEQUENCE</scope>
    <source>
        <strain evidence="3">CGMCC 1.15085</strain>
    </source>
</reference>
<protein>
    <recommendedName>
        <fullName evidence="5">CHRD domain-containing protein</fullName>
    </recommendedName>
</protein>
<feature type="transmembrane region" description="Helical" evidence="1">
    <location>
        <begin position="263"/>
        <end position="281"/>
    </location>
</feature>
<evidence type="ECO:0000313" key="3">
    <source>
        <dbReference type="EMBL" id="GGB31483.1"/>
    </source>
</evidence>
<comment type="caution">
    <text evidence="3">The sequence shown here is derived from an EMBL/GenBank/DDBJ whole genome shotgun (WGS) entry which is preliminary data.</text>
</comment>
<evidence type="ECO:0000256" key="1">
    <source>
        <dbReference type="SAM" id="Phobius"/>
    </source>
</evidence>
<accession>A0A916T6Y5</accession>
<reference evidence="3" key="1">
    <citation type="journal article" date="2014" name="Int. J. Syst. Evol. Microbiol.">
        <title>Complete genome sequence of Corynebacterium casei LMG S-19264T (=DSM 44701T), isolated from a smear-ripened cheese.</title>
        <authorList>
            <consortium name="US DOE Joint Genome Institute (JGI-PGF)"/>
            <person name="Walter F."/>
            <person name="Albersmeier A."/>
            <person name="Kalinowski J."/>
            <person name="Ruckert C."/>
        </authorList>
    </citation>
    <scope>NUCLEOTIDE SEQUENCE</scope>
    <source>
        <strain evidence="3">CGMCC 1.15085</strain>
    </source>
</reference>
<keyword evidence="1" id="KW-1133">Transmembrane helix</keyword>